<dbReference type="InterPro" id="IPR029052">
    <property type="entry name" value="Metallo-depent_PP-like"/>
</dbReference>
<feature type="domain" description="Calcineurin-like phosphoesterase" evidence="1">
    <location>
        <begin position="6"/>
        <end position="197"/>
    </location>
</feature>
<dbReference type="InterPro" id="IPR050126">
    <property type="entry name" value="Ap4A_hydrolase"/>
</dbReference>
<dbReference type="STRING" id="1458461.BN1012_Phect883"/>
<protein>
    <submittedName>
        <fullName evidence="2">Serine/threonine protein phosphatase</fullName>
    </submittedName>
</protein>
<dbReference type="PANTHER" id="PTHR42850">
    <property type="entry name" value="METALLOPHOSPHOESTERASE"/>
    <property type="match status" value="1"/>
</dbReference>
<dbReference type="CDD" id="cd00144">
    <property type="entry name" value="MPP_PPP_family"/>
    <property type="match status" value="1"/>
</dbReference>
<keyword evidence="3" id="KW-1185">Reference proteome</keyword>
<dbReference type="PATRIC" id="fig|1458461.3.peg.883"/>
<dbReference type="EMBL" id="HG966617">
    <property type="protein sequence ID" value="CDO59097.1"/>
    <property type="molecule type" value="Genomic_DNA"/>
</dbReference>
<evidence type="ECO:0000259" key="1">
    <source>
        <dbReference type="Pfam" id="PF00149"/>
    </source>
</evidence>
<dbReference type="GO" id="GO:0008803">
    <property type="term" value="F:bis(5'-nucleosyl)-tetraphosphatase (symmetrical) activity"/>
    <property type="evidence" value="ECO:0007669"/>
    <property type="project" value="TreeGrafter"/>
</dbReference>
<dbReference type="GO" id="GO:0005737">
    <property type="term" value="C:cytoplasm"/>
    <property type="evidence" value="ECO:0007669"/>
    <property type="project" value="TreeGrafter"/>
</dbReference>
<dbReference type="RefSeq" id="WP_043951048.1">
    <property type="nucleotide sequence ID" value="NZ_HG966617.1"/>
</dbReference>
<sequence>MPEGTRVYAIGDIHGRADLLDKLHDKILEDARHAGVQRHVVVYLGDYVDRGLDSKGVIDRLLDDPLPGFEKVFLKGNHEDAFLKFFLEPEFGRDWKYYGGLETLMSYGVKALPLKDEPDAFVAARDELARNFPASHLDFLGSLRLWHEEGDFYFAHAGVRPGLPLEEQTGQDLMWIREDFLASDMDFGKVIVHGHTPEEQPVQRTNRIGIDTGAYITGILTCAVLEEAECRFIQTA</sequence>
<dbReference type="SUPFAM" id="SSF56300">
    <property type="entry name" value="Metallo-dependent phosphatases"/>
    <property type="match status" value="1"/>
</dbReference>
<accession>X5MCE4</accession>
<dbReference type="HOGENOM" id="CLU_023125_4_1_5"/>
<dbReference type="AlphaFoldDB" id="X5MCE4"/>
<dbReference type="Gene3D" id="3.60.21.10">
    <property type="match status" value="1"/>
</dbReference>
<reference evidence="2 3" key="1">
    <citation type="journal article" date="2014" name="Front. Genet.">
        <title>Genome and metabolic network of "Candidatus Phaeomarinobacter ectocarpi" Ec32, a new candidate genus of Alphaproteobacteria frequently associated with brown algae.</title>
        <authorList>
            <person name="Dittami S.M."/>
            <person name="Barbeyron T."/>
            <person name="Boyen C."/>
            <person name="Cambefort J."/>
            <person name="Collet G."/>
            <person name="Delage L."/>
            <person name="Gobet A."/>
            <person name="Groisillier A."/>
            <person name="Leblanc C."/>
            <person name="Michel G."/>
            <person name="Scornet D."/>
            <person name="Siegel A."/>
            <person name="Tapia J.E."/>
            <person name="Tonon T."/>
        </authorList>
    </citation>
    <scope>NUCLEOTIDE SEQUENCE [LARGE SCALE GENOMIC DNA]</scope>
    <source>
        <strain evidence="2 3">Ec32</strain>
    </source>
</reference>
<dbReference type="KEGG" id="pect:BN1012_Phect883"/>
<dbReference type="InterPro" id="IPR004843">
    <property type="entry name" value="Calcineurin-like_PHP"/>
</dbReference>
<organism evidence="2 3">
    <name type="scientific">Candidatus Phaeomarinibacter ectocarpi</name>
    <dbReference type="NCBI Taxonomy" id="1458461"/>
    <lineage>
        <taxon>Bacteria</taxon>
        <taxon>Pseudomonadati</taxon>
        <taxon>Pseudomonadota</taxon>
        <taxon>Alphaproteobacteria</taxon>
        <taxon>Hyphomicrobiales</taxon>
        <taxon>Parvibaculaceae</taxon>
        <taxon>Candidatus Phaeomarinibacter</taxon>
    </lineage>
</organism>
<dbReference type="Proteomes" id="UP000032160">
    <property type="component" value="Chromosome I"/>
</dbReference>
<evidence type="ECO:0000313" key="2">
    <source>
        <dbReference type="EMBL" id="CDO59097.1"/>
    </source>
</evidence>
<dbReference type="GO" id="GO:0110154">
    <property type="term" value="P:RNA decapping"/>
    <property type="evidence" value="ECO:0007669"/>
    <property type="project" value="TreeGrafter"/>
</dbReference>
<evidence type="ECO:0000313" key="3">
    <source>
        <dbReference type="Proteomes" id="UP000032160"/>
    </source>
</evidence>
<name>X5MCE4_9HYPH</name>
<dbReference type="PANTHER" id="PTHR42850:SF4">
    <property type="entry name" value="ZINC-DEPENDENT ENDOPOLYPHOSPHATASE"/>
    <property type="match status" value="1"/>
</dbReference>
<gene>
    <name evidence="2" type="ORF">BN1012_Phect883</name>
</gene>
<dbReference type="GO" id="GO:0016791">
    <property type="term" value="F:phosphatase activity"/>
    <property type="evidence" value="ECO:0007669"/>
    <property type="project" value="TreeGrafter"/>
</dbReference>
<dbReference type="Pfam" id="PF00149">
    <property type="entry name" value="Metallophos"/>
    <property type="match status" value="1"/>
</dbReference>
<proteinExistence type="predicted"/>